<dbReference type="SUPFAM" id="SSF53067">
    <property type="entry name" value="Actin-like ATPase domain"/>
    <property type="match status" value="1"/>
</dbReference>
<evidence type="ECO:0000313" key="1">
    <source>
        <dbReference type="EMBL" id="RUP49741.1"/>
    </source>
</evidence>
<comment type="caution">
    <text evidence="1">The sequence shown here is derived from an EMBL/GenBank/DDBJ whole genome shotgun (WGS) entry which is preliminary data.</text>
</comment>
<dbReference type="EMBL" id="RBNI01002018">
    <property type="protein sequence ID" value="RUP49741.1"/>
    <property type="molecule type" value="Genomic_DNA"/>
</dbReference>
<evidence type="ECO:0000313" key="2">
    <source>
        <dbReference type="Proteomes" id="UP000268093"/>
    </source>
</evidence>
<dbReference type="AlphaFoldDB" id="A0A433DFW9"/>
<dbReference type="OrthoDB" id="7340501at2759"/>
<name>A0A433DFW9_9FUNG</name>
<protein>
    <submittedName>
        <fullName evidence="1">Uncharacterized protein</fullName>
    </submittedName>
</protein>
<keyword evidence="2" id="KW-1185">Reference proteome</keyword>
<dbReference type="Pfam" id="PF00022">
    <property type="entry name" value="Actin"/>
    <property type="match status" value="1"/>
</dbReference>
<dbReference type="InterPro" id="IPR004000">
    <property type="entry name" value="Actin"/>
</dbReference>
<sequence length="179" mass="20394">MDVDPATPTIYTLNEKTYVPSPPIATDYRSNFHSSETPIIIDNGKYSCDARWTFRPTLFTARPLGSYQCRVGWATEERPRLVFDNIVSKYRDRKLNASVIAVGNDVYADQTARANAKSPFDGNVVCDFERMEYVFDYAFVKLGIDTNKLHHPILVTEPVCVPQYNRKCKDEGPMVNKTL</sequence>
<dbReference type="Gene3D" id="3.30.420.40">
    <property type="match status" value="1"/>
</dbReference>
<organism evidence="1 2">
    <name type="scientific">Jimgerdemannia flammicorona</name>
    <dbReference type="NCBI Taxonomy" id="994334"/>
    <lineage>
        <taxon>Eukaryota</taxon>
        <taxon>Fungi</taxon>
        <taxon>Fungi incertae sedis</taxon>
        <taxon>Mucoromycota</taxon>
        <taxon>Mucoromycotina</taxon>
        <taxon>Endogonomycetes</taxon>
        <taxon>Endogonales</taxon>
        <taxon>Endogonaceae</taxon>
        <taxon>Jimgerdemannia</taxon>
    </lineage>
</organism>
<accession>A0A433DFW9</accession>
<reference evidence="1 2" key="1">
    <citation type="journal article" date="2018" name="New Phytol.">
        <title>Phylogenomics of Endogonaceae and evolution of mycorrhizas within Mucoromycota.</title>
        <authorList>
            <person name="Chang Y."/>
            <person name="Desiro A."/>
            <person name="Na H."/>
            <person name="Sandor L."/>
            <person name="Lipzen A."/>
            <person name="Clum A."/>
            <person name="Barry K."/>
            <person name="Grigoriev I.V."/>
            <person name="Martin F.M."/>
            <person name="Stajich J.E."/>
            <person name="Smith M.E."/>
            <person name="Bonito G."/>
            <person name="Spatafora J.W."/>
        </authorList>
    </citation>
    <scope>NUCLEOTIDE SEQUENCE [LARGE SCALE GENOMIC DNA]</scope>
    <source>
        <strain evidence="1 2">GMNB39</strain>
    </source>
</reference>
<dbReference type="Proteomes" id="UP000268093">
    <property type="component" value="Unassembled WGS sequence"/>
</dbReference>
<gene>
    <name evidence="1" type="ORF">BC936DRAFT_141646</name>
</gene>
<dbReference type="InterPro" id="IPR043129">
    <property type="entry name" value="ATPase_NBD"/>
</dbReference>
<proteinExistence type="predicted"/>